<gene>
    <name evidence="1" type="ORF">CAOG_007163</name>
</gene>
<dbReference type="PANTHER" id="PTHR11012:SF30">
    <property type="entry name" value="PROTEIN KINASE-LIKE DOMAIN-CONTAINING"/>
    <property type="match status" value="1"/>
</dbReference>
<dbReference type="InterPro" id="IPR004119">
    <property type="entry name" value="EcKL"/>
</dbReference>
<dbReference type="PhylomeDB" id="A0A0D2WVM6"/>
<dbReference type="AlphaFoldDB" id="A0A0D2WVM6"/>
<dbReference type="OMA" id="PQDLGQF"/>
<dbReference type="OrthoDB" id="191037at2759"/>
<accession>A0A0D2WVM6</accession>
<organism evidence="1 2">
    <name type="scientific">Capsaspora owczarzaki (strain ATCC 30864)</name>
    <dbReference type="NCBI Taxonomy" id="595528"/>
    <lineage>
        <taxon>Eukaryota</taxon>
        <taxon>Filasterea</taxon>
        <taxon>Capsaspora</taxon>
    </lineage>
</organism>
<dbReference type="Proteomes" id="UP000008743">
    <property type="component" value="Unassembled WGS sequence"/>
</dbReference>
<proteinExistence type="predicted"/>
<protein>
    <recommendedName>
        <fullName evidence="3">Aminoglycoside phosphotransferase domain-containing protein</fullName>
    </recommendedName>
</protein>
<dbReference type="Pfam" id="PF02958">
    <property type="entry name" value="EcKL"/>
    <property type="match status" value="1"/>
</dbReference>
<evidence type="ECO:0000313" key="1">
    <source>
        <dbReference type="EMBL" id="KJE96915.1"/>
    </source>
</evidence>
<dbReference type="InParanoid" id="A0A0D2WVM6"/>
<dbReference type="PANTHER" id="PTHR11012">
    <property type="entry name" value="PROTEIN KINASE-LIKE DOMAIN-CONTAINING"/>
    <property type="match status" value="1"/>
</dbReference>
<dbReference type="EMBL" id="KE346372">
    <property type="protein sequence ID" value="KJE96915.1"/>
    <property type="molecule type" value="Genomic_DNA"/>
</dbReference>
<evidence type="ECO:0008006" key="3">
    <source>
        <dbReference type="Google" id="ProtNLM"/>
    </source>
</evidence>
<dbReference type="InterPro" id="IPR011009">
    <property type="entry name" value="Kinase-like_dom_sf"/>
</dbReference>
<sequence>MDWTALLQQALPELAANVASIVHTDLTAAAAGGMSAQLDRLQLVYKQPDHAGPASLIVKRTSAHGAEQSRALGLAREADFYTLLAPAIDPECAFIPRVYYASGDRDATGLKTIVMEDLALKGGVQSGYFFGNNSMLNWGKDLATLTLPFPTVTEREVTIRAFEQAADLHASFWCDSDRLLRNQSPERQFLRAAPWIAGSNEPADRESFATSVQTARAGWDKFMAEEPRPFTPHPLVVRLMEHCLGAANYDVYTRMWKSSSSLSSSSSGGLPFTVVQGDAHPANMMVVRAPQRASGWDLVMLDWEVVGVGSGPQDLGQFAISHAAPALRRSYEREAVAVYHARLNSQLEHKAAAAGLPHTSVSADFVWREYVEGGLCRWVWLLGLLVGFPLPAPARQYFHDQVLAFCQDHAPDPTVLGMIRP</sequence>
<evidence type="ECO:0000313" key="2">
    <source>
        <dbReference type="Proteomes" id="UP000008743"/>
    </source>
</evidence>
<dbReference type="SUPFAM" id="SSF56112">
    <property type="entry name" value="Protein kinase-like (PK-like)"/>
    <property type="match status" value="1"/>
</dbReference>
<reference evidence="2" key="1">
    <citation type="submission" date="2011-02" db="EMBL/GenBank/DDBJ databases">
        <title>The Genome Sequence of Capsaspora owczarzaki ATCC 30864.</title>
        <authorList>
            <person name="Russ C."/>
            <person name="Cuomo C."/>
            <person name="Burger G."/>
            <person name="Gray M.W."/>
            <person name="Holland P.W.H."/>
            <person name="King N."/>
            <person name="Lang F.B.F."/>
            <person name="Roger A.J."/>
            <person name="Ruiz-Trillo I."/>
            <person name="Young S.K."/>
            <person name="Zeng Q."/>
            <person name="Gargeya S."/>
            <person name="Alvarado L."/>
            <person name="Berlin A."/>
            <person name="Chapman S.B."/>
            <person name="Chen Z."/>
            <person name="Freedman E."/>
            <person name="Gellesch M."/>
            <person name="Goldberg J."/>
            <person name="Griggs A."/>
            <person name="Gujja S."/>
            <person name="Heilman E."/>
            <person name="Heiman D."/>
            <person name="Howarth C."/>
            <person name="Mehta T."/>
            <person name="Neiman D."/>
            <person name="Pearson M."/>
            <person name="Roberts A."/>
            <person name="Saif S."/>
            <person name="Shea T."/>
            <person name="Shenoy N."/>
            <person name="Sisk P."/>
            <person name="Stolte C."/>
            <person name="Sykes S."/>
            <person name="White J."/>
            <person name="Yandava C."/>
            <person name="Haas B."/>
            <person name="Nusbaum C."/>
            <person name="Birren B."/>
        </authorList>
    </citation>
    <scope>NUCLEOTIDE SEQUENCE</scope>
    <source>
        <strain evidence="2">ATCC 30864</strain>
    </source>
</reference>
<dbReference type="RefSeq" id="XP_004343887.1">
    <property type="nucleotide sequence ID" value="XM_004343837.2"/>
</dbReference>
<dbReference type="Gene3D" id="3.90.1200.10">
    <property type="match status" value="1"/>
</dbReference>
<name>A0A0D2WVM6_CAPO3</name>
<keyword evidence="2" id="KW-1185">Reference proteome</keyword>